<evidence type="ECO:0000256" key="8">
    <source>
        <dbReference type="ARBA" id="ARBA00022840"/>
    </source>
</evidence>
<keyword evidence="5" id="KW-0808">Transferase</keyword>
<dbReference type="SUPFAM" id="SSF56112">
    <property type="entry name" value="Protein kinase-like (PK-like)"/>
    <property type="match status" value="1"/>
</dbReference>
<comment type="subcellular location">
    <subcellularLocation>
        <location evidence="1">Cytoplasm</location>
    </subcellularLocation>
</comment>
<dbReference type="PANTHER" id="PTHR22969:SF17">
    <property type="entry name" value="INHIBITOR OF NUCLEAR FACTOR KAPPA-B KINASE SUBUNIT BETA"/>
    <property type="match status" value="1"/>
</dbReference>
<evidence type="ECO:0000259" key="10">
    <source>
        <dbReference type="PROSITE" id="PS50011"/>
    </source>
</evidence>
<dbReference type="Gene3D" id="3.10.20.90">
    <property type="entry name" value="Phosphatidylinositol 3-kinase Catalytic Subunit, Chain A, domain 1"/>
    <property type="match status" value="1"/>
</dbReference>
<evidence type="ECO:0000256" key="5">
    <source>
        <dbReference type="ARBA" id="ARBA00022679"/>
    </source>
</evidence>
<dbReference type="InterPro" id="IPR011009">
    <property type="entry name" value="Kinase-like_dom_sf"/>
</dbReference>
<dbReference type="Gene3D" id="1.20.1270.250">
    <property type="match status" value="1"/>
</dbReference>
<evidence type="ECO:0000256" key="6">
    <source>
        <dbReference type="ARBA" id="ARBA00022741"/>
    </source>
</evidence>
<feature type="domain" description="Protein kinase" evidence="10">
    <location>
        <begin position="11"/>
        <end position="307"/>
    </location>
</feature>
<protein>
    <recommendedName>
        <fullName evidence="2">IkappaB kinase</fullName>
        <ecNumber evidence="2">2.7.11.10</ecNumber>
    </recommendedName>
</protein>
<evidence type="ECO:0000313" key="11">
    <source>
        <dbReference type="EMBL" id="CAL7933791.1"/>
    </source>
</evidence>
<keyword evidence="7" id="KW-0418">Kinase</keyword>
<proteinExistence type="predicted"/>
<dbReference type="EC" id="2.7.11.10" evidence="2"/>
<reference evidence="11 12" key="1">
    <citation type="submission" date="2024-08" db="EMBL/GenBank/DDBJ databases">
        <authorList>
            <person name="Will J Nash"/>
            <person name="Angela Man"/>
            <person name="Seanna McTaggart"/>
            <person name="Kendall Baker"/>
            <person name="Tom Barker"/>
            <person name="Leah Catchpole"/>
            <person name="Alex Durrant"/>
            <person name="Karim Gharbi"/>
            <person name="Naomi Irish"/>
            <person name="Gemy Kaithakottil"/>
            <person name="Debby Ku"/>
            <person name="Aaliyah Providence"/>
            <person name="Felix Shaw"/>
            <person name="David Swarbreck"/>
            <person name="Chris Watkins"/>
            <person name="Ann M. McCartney"/>
            <person name="Giulio Formenti"/>
            <person name="Alice Mouton"/>
            <person name="Noel Vella"/>
            <person name="Bjorn M von Reumont"/>
            <person name="Adriana Vella"/>
            <person name="Wilfried Haerty"/>
        </authorList>
    </citation>
    <scope>NUCLEOTIDE SEQUENCE [LARGE SCALE GENOMIC DNA]</scope>
</reference>
<keyword evidence="6" id="KW-0547">Nucleotide-binding</keyword>
<keyword evidence="4" id="KW-0723">Serine/threonine-protein kinase</keyword>
<comment type="caution">
    <text evidence="11">The sequence shown here is derived from an EMBL/GenBank/DDBJ whole genome shotgun (WGS) entry which is preliminary data.</text>
</comment>
<dbReference type="Gene3D" id="1.10.510.10">
    <property type="entry name" value="Transferase(Phosphotransferase) domain 1"/>
    <property type="match status" value="1"/>
</dbReference>
<dbReference type="PROSITE" id="PS50011">
    <property type="entry name" value="PROTEIN_KINASE_DOM"/>
    <property type="match status" value="1"/>
</dbReference>
<evidence type="ECO:0000256" key="7">
    <source>
        <dbReference type="ARBA" id="ARBA00022777"/>
    </source>
</evidence>
<sequence length="722" mass="83535">MTATPNTIQEWSLDKVLGSGGFGIVELWVHKSGTKLAIKICKKDITQLTETQRNRWINEIQIMKRFNHPNIVKGLEIPFKHPDDQIDLPLLCMEFCKKGDLRMVLNKVENCCGVSEKEAIDMMKDISSAIEYLHSNNITHRDLKPENIVLQDKCDGILYKLIDLGFAKELGEASTTGSLVGTLNYVAPELLWKQTYSCSVDYWSLGILFHEIVTGVRPFLPRMQHTMSWMNHIRNKEYNDICAFKSEGKIVFSQNIRSPTNLSKNLQNKLVEWFRVVLQWDPKKRGKQYDENGTSKLVVFKLLHSILSNQIVHVFCTSTYKINAYEITDTTTITDLQYMIAKNTNIPINEQRLTDYFGKILIENRIPVLSQIQYQILFVFKTEGSLLQIIYPENIPSPDVHMEIQKMIEFLGNQLDIETLQDYYRVTLFFMKQEIYLFQLYIFALTIKADLAIARVNTCNENMTNALTNIIALSNEVSTVHAKYKEKSINKERMAAVENNYKKVTKLVDAANQIKLKFESLTQESNKLKDANQSLDCIQDISEVYNKAAKIYELCKDEHSHKCAQPTRMVKLFFEFLKTREVQFHNASISDIIRQILNLEKRLVTLETILNSVIAMTKIYHEELQNMMKYISEDMLDISSKEYSNPSSSACKTIKPLLKNDTRIPINNEFSSNQFSSASNIRHKEIMDTDNDVIYDNLVIRNMLDLLIKTQKKYMELLSLDL</sequence>
<dbReference type="PROSITE" id="PS00108">
    <property type="entry name" value="PROTEIN_KINASE_ST"/>
    <property type="match status" value="1"/>
</dbReference>
<keyword evidence="12" id="KW-1185">Reference proteome</keyword>
<accession>A0ABP1MYK8</accession>
<dbReference type="SMART" id="SM00220">
    <property type="entry name" value="S_TKc"/>
    <property type="match status" value="1"/>
</dbReference>
<evidence type="ECO:0000256" key="2">
    <source>
        <dbReference type="ARBA" id="ARBA00012442"/>
    </source>
</evidence>
<dbReference type="InterPro" id="IPR029071">
    <property type="entry name" value="Ubiquitin-like_domsf"/>
</dbReference>
<dbReference type="SUPFAM" id="SSF54236">
    <property type="entry name" value="Ubiquitin-like"/>
    <property type="match status" value="1"/>
</dbReference>
<dbReference type="EMBL" id="CAXAJV020001281">
    <property type="protein sequence ID" value="CAL7933791.1"/>
    <property type="molecule type" value="Genomic_DNA"/>
</dbReference>
<dbReference type="PANTHER" id="PTHR22969">
    <property type="entry name" value="IKB KINASE"/>
    <property type="match status" value="1"/>
</dbReference>
<dbReference type="Proteomes" id="UP001642520">
    <property type="component" value="Unassembled WGS sequence"/>
</dbReference>
<gene>
    <name evidence="11" type="ORF">XYLVIOL_LOCUS647</name>
</gene>
<dbReference type="InterPro" id="IPR051180">
    <property type="entry name" value="IKK"/>
</dbReference>
<organism evidence="11 12">
    <name type="scientific">Xylocopa violacea</name>
    <name type="common">Violet carpenter bee</name>
    <name type="synonym">Apis violacea</name>
    <dbReference type="NCBI Taxonomy" id="135666"/>
    <lineage>
        <taxon>Eukaryota</taxon>
        <taxon>Metazoa</taxon>
        <taxon>Ecdysozoa</taxon>
        <taxon>Arthropoda</taxon>
        <taxon>Hexapoda</taxon>
        <taxon>Insecta</taxon>
        <taxon>Pterygota</taxon>
        <taxon>Neoptera</taxon>
        <taxon>Endopterygota</taxon>
        <taxon>Hymenoptera</taxon>
        <taxon>Apocrita</taxon>
        <taxon>Aculeata</taxon>
        <taxon>Apoidea</taxon>
        <taxon>Anthophila</taxon>
        <taxon>Apidae</taxon>
        <taxon>Xylocopa</taxon>
        <taxon>Xylocopa</taxon>
    </lineage>
</organism>
<evidence type="ECO:0000256" key="3">
    <source>
        <dbReference type="ARBA" id="ARBA00022490"/>
    </source>
</evidence>
<evidence type="ECO:0000256" key="1">
    <source>
        <dbReference type="ARBA" id="ARBA00004496"/>
    </source>
</evidence>
<comment type="catalytic activity">
    <reaction evidence="9">
        <text>L-seryl-[I-kappa-B protein] + ATP = O-phospho-L-seryl-[I-kappa-B protein] + ADP + H(+)</text>
        <dbReference type="Rhea" id="RHEA:19073"/>
        <dbReference type="Rhea" id="RHEA-COMP:13698"/>
        <dbReference type="Rhea" id="RHEA-COMP:13699"/>
        <dbReference type="ChEBI" id="CHEBI:15378"/>
        <dbReference type="ChEBI" id="CHEBI:29999"/>
        <dbReference type="ChEBI" id="CHEBI:30616"/>
        <dbReference type="ChEBI" id="CHEBI:83421"/>
        <dbReference type="ChEBI" id="CHEBI:456216"/>
        <dbReference type="EC" id="2.7.11.10"/>
    </reaction>
</comment>
<dbReference type="InterPro" id="IPR000719">
    <property type="entry name" value="Prot_kinase_dom"/>
</dbReference>
<evidence type="ECO:0000313" key="12">
    <source>
        <dbReference type="Proteomes" id="UP001642520"/>
    </source>
</evidence>
<name>A0ABP1MYK8_XYLVO</name>
<dbReference type="Pfam" id="PF00069">
    <property type="entry name" value="Pkinase"/>
    <property type="match status" value="1"/>
</dbReference>
<dbReference type="InterPro" id="IPR008271">
    <property type="entry name" value="Ser/Thr_kinase_AS"/>
</dbReference>
<keyword evidence="3" id="KW-0963">Cytoplasm</keyword>
<keyword evidence="8" id="KW-0067">ATP-binding</keyword>
<dbReference type="InterPro" id="IPR046375">
    <property type="entry name" value="IKBKB_SDD_sf"/>
</dbReference>
<evidence type="ECO:0000256" key="9">
    <source>
        <dbReference type="ARBA" id="ARBA00048789"/>
    </source>
</evidence>
<evidence type="ECO:0000256" key="4">
    <source>
        <dbReference type="ARBA" id="ARBA00022527"/>
    </source>
</evidence>